<sequence length="205" mass="21343">MSLIPLPLTDSSIYHRRTLLRHPLVTQFDTFYKPVSETTTVTMAIDSPTHILPMSVSQSDRAQEEGVGVQASTGTVGDDPIVISMAPATTATVTASPSIMIISTVSSFLPIAATTIHSSTVPSVSFLDTPGPSTRTFSTSTGPTAPFSKPPSKPSAGLGAAASIGLGVSLGVAALLIIAGVLYVVFGRYLKGMRREGRRDLRLGA</sequence>
<evidence type="ECO:0000256" key="2">
    <source>
        <dbReference type="SAM" id="Phobius"/>
    </source>
</evidence>
<keyword evidence="4" id="KW-1185">Reference proteome</keyword>
<dbReference type="Proteomes" id="UP000800038">
    <property type="component" value="Unassembled WGS sequence"/>
</dbReference>
<name>A0A6A5SJ34_9PLEO</name>
<keyword evidence="2" id="KW-0812">Transmembrane</keyword>
<dbReference type="AlphaFoldDB" id="A0A6A5SJ34"/>
<accession>A0A6A5SJ34</accession>
<evidence type="ECO:0000256" key="1">
    <source>
        <dbReference type="SAM" id="MobiDB-lite"/>
    </source>
</evidence>
<gene>
    <name evidence="3" type="ORF">EJ02DRAFT_244177</name>
</gene>
<keyword evidence="2" id="KW-1133">Transmembrane helix</keyword>
<evidence type="ECO:0000313" key="3">
    <source>
        <dbReference type="EMBL" id="KAF1939842.1"/>
    </source>
</evidence>
<organism evidence="3 4">
    <name type="scientific">Clathrospora elynae</name>
    <dbReference type="NCBI Taxonomy" id="706981"/>
    <lineage>
        <taxon>Eukaryota</taxon>
        <taxon>Fungi</taxon>
        <taxon>Dikarya</taxon>
        <taxon>Ascomycota</taxon>
        <taxon>Pezizomycotina</taxon>
        <taxon>Dothideomycetes</taxon>
        <taxon>Pleosporomycetidae</taxon>
        <taxon>Pleosporales</taxon>
        <taxon>Diademaceae</taxon>
        <taxon>Clathrospora</taxon>
    </lineage>
</organism>
<feature type="transmembrane region" description="Helical" evidence="2">
    <location>
        <begin position="158"/>
        <end position="186"/>
    </location>
</feature>
<keyword evidence="2" id="KW-0472">Membrane</keyword>
<reference evidence="3" key="1">
    <citation type="journal article" date="2020" name="Stud. Mycol.">
        <title>101 Dothideomycetes genomes: a test case for predicting lifestyles and emergence of pathogens.</title>
        <authorList>
            <person name="Haridas S."/>
            <person name="Albert R."/>
            <person name="Binder M."/>
            <person name="Bloem J."/>
            <person name="Labutti K."/>
            <person name="Salamov A."/>
            <person name="Andreopoulos B."/>
            <person name="Baker S."/>
            <person name="Barry K."/>
            <person name="Bills G."/>
            <person name="Bluhm B."/>
            <person name="Cannon C."/>
            <person name="Castanera R."/>
            <person name="Culley D."/>
            <person name="Daum C."/>
            <person name="Ezra D."/>
            <person name="Gonzalez J."/>
            <person name="Henrissat B."/>
            <person name="Kuo A."/>
            <person name="Liang C."/>
            <person name="Lipzen A."/>
            <person name="Lutzoni F."/>
            <person name="Magnuson J."/>
            <person name="Mondo S."/>
            <person name="Nolan M."/>
            <person name="Ohm R."/>
            <person name="Pangilinan J."/>
            <person name="Park H.-J."/>
            <person name="Ramirez L."/>
            <person name="Alfaro M."/>
            <person name="Sun H."/>
            <person name="Tritt A."/>
            <person name="Yoshinaga Y."/>
            <person name="Zwiers L.-H."/>
            <person name="Turgeon B."/>
            <person name="Goodwin S."/>
            <person name="Spatafora J."/>
            <person name="Crous P."/>
            <person name="Grigoriev I."/>
        </authorList>
    </citation>
    <scope>NUCLEOTIDE SEQUENCE</scope>
    <source>
        <strain evidence="3">CBS 161.51</strain>
    </source>
</reference>
<feature type="region of interest" description="Disordered" evidence="1">
    <location>
        <begin position="132"/>
        <end position="153"/>
    </location>
</feature>
<feature type="compositionally biased region" description="Polar residues" evidence="1">
    <location>
        <begin position="132"/>
        <end position="143"/>
    </location>
</feature>
<dbReference type="EMBL" id="ML976073">
    <property type="protein sequence ID" value="KAF1939842.1"/>
    <property type="molecule type" value="Genomic_DNA"/>
</dbReference>
<proteinExistence type="predicted"/>
<evidence type="ECO:0000313" key="4">
    <source>
        <dbReference type="Proteomes" id="UP000800038"/>
    </source>
</evidence>
<protein>
    <submittedName>
        <fullName evidence="3">Uncharacterized protein</fullName>
    </submittedName>
</protein>